<name>A0A1V4KVC5_PATFA</name>
<keyword evidence="2" id="KW-1185">Reference proteome</keyword>
<reference evidence="1 2" key="1">
    <citation type="submission" date="2016-02" db="EMBL/GenBank/DDBJ databases">
        <title>Band-tailed pigeon sequencing and assembly.</title>
        <authorList>
            <person name="Soares A.E."/>
            <person name="Novak B.J."/>
            <person name="Rice E.S."/>
            <person name="O'Connell B."/>
            <person name="Chang D."/>
            <person name="Weber S."/>
            <person name="Shapiro B."/>
        </authorList>
    </citation>
    <scope>NUCLEOTIDE SEQUENCE [LARGE SCALE GENOMIC DNA]</scope>
    <source>
        <strain evidence="1">BTP2013</strain>
        <tissue evidence="1">Blood</tissue>
    </source>
</reference>
<dbReference type="EMBL" id="LSYS01001531">
    <property type="protein sequence ID" value="OPJ88370.1"/>
    <property type="molecule type" value="Genomic_DNA"/>
</dbReference>
<evidence type="ECO:0000313" key="1">
    <source>
        <dbReference type="EMBL" id="OPJ88370.1"/>
    </source>
</evidence>
<comment type="caution">
    <text evidence="1">The sequence shown here is derived from an EMBL/GenBank/DDBJ whole genome shotgun (WGS) entry which is preliminary data.</text>
</comment>
<dbReference type="AlphaFoldDB" id="A0A1V4KVC5"/>
<evidence type="ECO:0000313" key="2">
    <source>
        <dbReference type="Proteomes" id="UP000190648"/>
    </source>
</evidence>
<gene>
    <name evidence="1" type="ORF">AV530_017711</name>
</gene>
<accession>A0A1V4KVC5</accession>
<dbReference type="Proteomes" id="UP000190648">
    <property type="component" value="Unassembled WGS sequence"/>
</dbReference>
<organism evidence="1 2">
    <name type="scientific">Patagioenas fasciata monilis</name>
    <dbReference type="NCBI Taxonomy" id="372326"/>
    <lineage>
        <taxon>Eukaryota</taxon>
        <taxon>Metazoa</taxon>
        <taxon>Chordata</taxon>
        <taxon>Craniata</taxon>
        <taxon>Vertebrata</taxon>
        <taxon>Euteleostomi</taxon>
        <taxon>Archelosauria</taxon>
        <taxon>Archosauria</taxon>
        <taxon>Dinosauria</taxon>
        <taxon>Saurischia</taxon>
        <taxon>Theropoda</taxon>
        <taxon>Coelurosauria</taxon>
        <taxon>Aves</taxon>
        <taxon>Neognathae</taxon>
        <taxon>Neoaves</taxon>
        <taxon>Columbimorphae</taxon>
        <taxon>Columbiformes</taxon>
        <taxon>Columbidae</taxon>
        <taxon>Patagioenas</taxon>
    </lineage>
</organism>
<protein>
    <submittedName>
        <fullName evidence="1">Uncharacterized protein</fullName>
    </submittedName>
</protein>
<proteinExistence type="predicted"/>
<sequence>MTLKLFQCCSTHVQQVSVDCKKERGGACGREVRSCQGFLENEVLKIDKLRFGLDYNISKDLLNSPLNFRDREA</sequence>